<evidence type="ECO:0000313" key="8">
    <source>
        <dbReference type="Proteomes" id="UP000823388"/>
    </source>
</evidence>
<dbReference type="Proteomes" id="UP000823388">
    <property type="component" value="Chromosome 3N"/>
</dbReference>
<dbReference type="SUPFAM" id="SSF56219">
    <property type="entry name" value="DNase I-like"/>
    <property type="match status" value="1"/>
</dbReference>
<dbReference type="EMBL" id="CM029042">
    <property type="protein sequence ID" value="KAG2622150.1"/>
    <property type="molecule type" value="Genomic_DNA"/>
</dbReference>
<dbReference type="PANTHER" id="PTHR22748">
    <property type="entry name" value="AP ENDONUCLEASE"/>
    <property type="match status" value="1"/>
</dbReference>
<comment type="caution">
    <text evidence="7">The sequence shown here is derived from an EMBL/GenBank/DDBJ whole genome shotgun (WGS) entry which is preliminary data.</text>
</comment>
<comment type="cofactor">
    <cofactor evidence="5">
        <name>Mg(2+)</name>
        <dbReference type="ChEBI" id="CHEBI:18420"/>
    </cofactor>
    <cofactor evidence="5">
        <name>Mn(2+)</name>
        <dbReference type="ChEBI" id="CHEBI:29035"/>
    </cofactor>
    <text evidence="5">Probably binds two magnesium or manganese ions per subunit.</text>
</comment>
<dbReference type="GO" id="GO:0008311">
    <property type="term" value="F:double-stranded DNA 3'-5' DNA exonuclease activity"/>
    <property type="evidence" value="ECO:0007669"/>
    <property type="project" value="TreeGrafter"/>
</dbReference>
<evidence type="ECO:0000256" key="2">
    <source>
        <dbReference type="ARBA" id="ARBA00022723"/>
    </source>
</evidence>
<sequence>MNAKRLDYLIVCWNVRGLGTSPKCDDVRDALTSANPHVVCLQETKLRELDPRRHPSFLPPSLDSHLAIPADGSRSGIITAWNSSMFTQQNYVTRRYSLTVTLASKVTDHCFSLTNIYAPADHSLTDSFLHELRELPTHIPDWLLVGDFNL</sequence>
<evidence type="ECO:0000256" key="5">
    <source>
        <dbReference type="PIRSR" id="PIRSR604808-2"/>
    </source>
</evidence>
<name>A0A8T0UI05_PANVG</name>
<dbReference type="GO" id="GO:0003906">
    <property type="term" value="F:DNA-(apurinic or apyrimidinic site) endonuclease activity"/>
    <property type="evidence" value="ECO:0007669"/>
    <property type="project" value="TreeGrafter"/>
</dbReference>
<feature type="binding site" evidence="5">
    <location>
        <position position="43"/>
    </location>
    <ligand>
        <name>Mg(2+)</name>
        <dbReference type="ChEBI" id="CHEBI:18420"/>
        <label>1</label>
    </ligand>
</feature>
<dbReference type="GO" id="GO:0008081">
    <property type="term" value="F:phosphoric diester hydrolase activity"/>
    <property type="evidence" value="ECO:0007669"/>
    <property type="project" value="TreeGrafter"/>
</dbReference>
<keyword evidence="3" id="KW-0378">Hydrolase</keyword>
<dbReference type="GO" id="GO:0005634">
    <property type="term" value="C:nucleus"/>
    <property type="evidence" value="ECO:0007669"/>
    <property type="project" value="TreeGrafter"/>
</dbReference>
<evidence type="ECO:0000313" key="7">
    <source>
        <dbReference type="EMBL" id="KAG2622150.1"/>
    </source>
</evidence>
<dbReference type="InterPro" id="IPR005135">
    <property type="entry name" value="Endo/exonuclease/phosphatase"/>
</dbReference>
<dbReference type="InterPro" id="IPR036691">
    <property type="entry name" value="Endo/exonu/phosph_ase_sf"/>
</dbReference>
<protein>
    <recommendedName>
        <fullName evidence="6">Endonuclease/exonuclease/phosphatase domain-containing protein</fullName>
    </recommendedName>
</protein>
<keyword evidence="5" id="KW-0464">Manganese</keyword>
<evidence type="ECO:0000256" key="3">
    <source>
        <dbReference type="ARBA" id="ARBA00022801"/>
    </source>
</evidence>
<keyword evidence="4 5" id="KW-0460">Magnesium</keyword>
<accession>A0A8T0UI05</accession>
<organism evidence="7 8">
    <name type="scientific">Panicum virgatum</name>
    <name type="common">Blackwell switchgrass</name>
    <dbReference type="NCBI Taxonomy" id="38727"/>
    <lineage>
        <taxon>Eukaryota</taxon>
        <taxon>Viridiplantae</taxon>
        <taxon>Streptophyta</taxon>
        <taxon>Embryophyta</taxon>
        <taxon>Tracheophyta</taxon>
        <taxon>Spermatophyta</taxon>
        <taxon>Magnoliopsida</taxon>
        <taxon>Liliopsida</taxon>
        <taxon>Poales</taxon>
        <taxon>Poaceae</taxon>
        <taxon>PACMAD clade</taxon>
        <taxon>Panicoideae</taxon>
        <taxon>Panicodae</taxon>
        <taxon>Paniceae</taxon>
        <taxon>Panicinae</taxon>
        <taxon>Panicum</taxon>
        <taxon>Panicum sect. Hiantes</taxon>
    </lineage>
</organism>
<dbReference type="InterPro" id="IPR004808">
    <property type="entry name" value="AP_endonuc_1"/>
</dbReference>
<evidence type="ECO:0000256" key="4">
    <source>
        <dbReference type="ARBA" id="ARBA00022842"/>
    </source>
</evidence>
<keyword evidence="2 5" id="KW-0479">Metal-binding</keyword>
<evidence type="ECO:0000256" key="1">
    <source>
        <dbReference type="ARBA" id="ARBA00007092"/>
    </source>
</evidence>
<dbReference type="Gene3D" id="3.60.10.10">
    <property type="entry name" value="Endonuclease/exonuclease/phosphatase"/>
    <property type="match status" value="1"/>
</dbReference>
<feature type="domain" description="Endonuclease/exonuclease/phosphatase" evidence="6">
    <location>
        <begin position="13"/>
        <end position="150"/>
    </location>
</feature>
<proteinExistence type="inferred from homology"/>
<feature type="non-terminal residue" evidence="7">
    <location>
        <position position="150"/>
    </location>
</feature>
<dbReference type="GO" id="GO:0006284">
    <property type="term" value="P:base-excision repair"/>
    <property type="evidence" value="ECO:0007669"/>
    <property type="project" value="TreeGrafter"/>
</dbReference>
<evidence type="ECO:0000259" key="6">
    <source>
        <dbReference type="Pfam" id="PF03372"/>
    </source>
</evidence>
<comment type="similarity">
    <text evidence="1">Belongs to the DNA repair enzymes AP/ExoA family.</text>
</comment>
<reference evidence="7" key="1">
    <citation type="submission" date="2020-05" db="EMBL/GenBank/DDBJ databases">
        <title>WGS assembly of Panicum virgatum.</title>
        <authorList>
            <person name="Lovell J.T."/>
            <person name="Jenkins J."/>
            <person name="Shu S."/>
            <person name="Juenger T.E."/>
            <person name="Schmutz J."/>
        </authorList>
    </citation>
    <scope>NUCLEOTIDE SEQUENCE</scope>
    <source>
        <strain evidence="7">AP13</strain>
    </source>
</reference>
<keyword evidence="8" id="KW-1185">Reference proteome</keyword>
<gene>
    <name evidence="7" type="ORF">PVAP13_3NG281341</name>
</gene>
<dbReference type="PANTHER" id="PTHR22748:SF19">
    <property type="entry name" value="ENDONUCLEASE_EXONUCLEASE_PHOSPHATASE DOMAIN-CONTAINING PROTEIN"/>
    <property type="match status" value="1"/>
</dbReference>
<dbReference type="AlphaFoldDB" id="A0A8T0UI05"/>
<dbReference type="Pfam" id="PF03372">
    <property type="entry name" value="Exo_endo_phos"/>
    <property type="match status" value="1"/>
</dbReference>
<feature type="binding site" evidence="5">
    <location>
        <position position="14"/>
    </location>
    <ligand>
        <name>Mg(2+)</name>
        <dbReference type="ChEBI" id="CHEBI:18420"/>
        <label>1</label>
    </ligand>
</feature>
<dbReference type="GO" id="GO:0046872">
    <property type="term" value="F:metal ion binding"/>
    <property type="evidence" value="ECO:0007669"/>
    <property type="project" value="UniProtKB-KW"/>
</dbReference>